<dbReference type="InterPro" id="IPR046200">
    <property type="entry name" value="DUF6233"/>
</dbReference>
<feature type="region of interest" description="Disordered" evidence="1">
    <location>
        <begin position="36"/>
        <end position="56"/>
    </location>
</feature>
<accession>A0ABP7EG67</accession>
<dbReference type="RefSeq" id="WP_345642780.1">
    <property type="nucleotide sequence ID" value="NZ_BAABEP010000006.1"/>
</dbReference>
<feature type="compositionally biased region" description="Basic and acidic residues" evidence="1">
    <location>
        <begin position="36"/>
        <end position="47"/>
    </location>
</feature>
<evidence type="ECO:0000313" key="3">
    <source>
        <dbReference type="Proteomes" id="UP001499884"/>
    </source>
</evidence>
<protein>
    <submittedName>
        <fullName evidence="2">Uncharacterized protein</fullName>
    </submittedName>
</protein>
<evidence type="ECO:0000313" key="2">
    <source>
        <dbReference type="EMBL" id="GAA3718071.1"/>
    </source>
</evidence>
<dbReference type="Proteomes" id="UP001499884">
    <property type="component" value="Unassembled WGS sequence"/>
</dbReference>
<gene>
    <name evidence="2" type="ORF">GCM10023082_14540</name>
</gene>
<sequence length="112" mass="12634">MSESVERVEMLRFLLRVQERDLARTRRWLDEAERAAAAEQRREEQAAARRPPAGDWLLDSRHRPQLLHQGWCWELAAGMQPITRAQALEALTAGGVEPCPACHPDAELGVLG</sequence>
<evidence type="ECO:0000256" key="1">
    <source>
        <dbReference type="SAM" id="MobiDB-lite"/>
    </source>
</evidence>
<comment type="caution">
    <text evidence="2">The sequence shown here is derived from an EMBL/GenBank/DDBJ whole genome shotgun (WGS) entry which is preliminary data.</text>
</comment>
<dbReference type="Pfam" id="PF19746">
    <property type="entry name" value="DUF6233"/>
    <property type="match status" value="1"/>
</dbReference>
<keyword evidence="3" id="KW-1185">Reference proteome</keyword>
<proteinExistence type="predicted"/>
<name>A0ABP7EG67_9ACTN</name>
<organism evidence="2 3">
    <name type="scientific">Streptomyces tremellae</name>
    <dbReference type="NCBI Taxonomy" id="1124239"/>
    <lineage>
        <taxon>Bacteria</taxon>
        <taxon>Bacillati</taxon>
        <taxon>Actinomycetota</taxon>
        <taxon>Actinomycetes</taxon>
        <taxon>Kitasatosporales</taxon>
        <taxon>Streptomycetaceae</taxon>
        <taxon>Streptomyces</taxon>
    </lineage>
</organism>
<reference evidence="3" key="1">
    <citation type="journal article" date="2019" name="Int. J. Syst. Evol. Microbiol.">
        <title>The Global Catalogue of Microorganisms (GCM) 10K type strain sequencing project: providing services to taxonomists for standard genome sequencing and annotation.</title>
        <authorList>
            <consortium name="The Broad Institute Genomics Platform"/>
            <consortium name="The Broad Institute Genome Sequencing Center for Infectious Disease"/>
            <person name="Wu L."/>
            <person name="Ma J."/>
        </authorList>
    </citation>
    <scope>NUCLEOTIDE SEQUENCE [LARGE SCALE GENOMIC DNA]</scope>
    <source>
        <strain evidence="3">JCM 30846</strain>
    </source>
</reference>
<dbReference type="EMBL" id="BAABEP010000006">
    <property type="protein sequence ID" value="GAA3718071.1"/>
    <property type="molecule type" value="Genomic_DNA"/>
</dbReference>